<evidence type="ECO:0000313" key="3">
    <source>
        <dbReference type="EMBL" id="KAJ7193302.1"/>
    </source>
</evidence>
<dbReference type="Pfam" id="PF09103">
    <property type="entry name" value="BRCA-2_OB1"/>
    <property type="match status" value="1"/>
</dbReference>
<gene>
    <name evidence="3" type="ORF">GGX14DRAFT_505977</name>
</gene>
<comment type="caution">
    <text evidence="3">The sequence shown here is derived from an EMBL/GenBank/DDBJ whole genome shotgun (WGS) entry which is preliminary data.</text>
</comment>
<dbReference type="GO" id="GO:0000724">
    <property type="term" value="P:double-strand break repair via homologous recombination"/>
    <property type="evidence" value="ECO:0007669"/>
    <property type="project" value="InterPro"/>
</dbReference>
<dbReference type="Gene3D" id="2.40.50.140">
    <property type="entry name" value="Nucleic acid-binding proteins"/>
    <property type="match status" value="3"/>
</dbReference>
<dbReference type="CDD" id="cd04493">
    <property type="entry name" value="BRCA2DBD_OB1"/>
    <property type="match status" value="1"/>
</dbReference>
<dbReference type="PANTHER" id="PTHR11289:SF0">
    <property type="entry name" value="BREAST CANCER TYPE 2 SUSCEPTIBILITY PROTEIN"/>
    <property type="match status" value="1"/>
</dbReference>
<dbReference type="Proteomes" id="UP001219525">
    <property type="component" value="Unassembled WGS sequence"/>
</dbReference>
<keyword evidence="4" id="KW-1185">Reference proteome</keyword>
<organism evidence="3 4">
    <name type="scientific">Mycena pura</name>
    <dbReference type="NCBI Taxonomy" id="153505"/>
    <lineage>
        <taxon>Eukaryota</taxon>
        <taxon>Fungi</taxon>
        <taxon>Dikarya</taxon>
        <taxon>Basidiomycota</taxon>
        <taxon>Agaricomycotina</taxon>
        <taxon>Agaricomycetes</taxon>
        <taxon>Agaricomycetidae</taxon>
        <taxon>Agaricales</taxon>
        <taxon>Marasmiineae</taxon>
        <taxon>Mycenaceae</taxon>
        <taxon>Mycena</taxon>
    </lineage>
</organism>
<dbReference type="InterPro" id="IPR015187">
    <property type="entry name" value="BRCA2_OB_1"/>
</dbReference>
<name>A0AAD6US22_9AGAR</name>
<dbReference type="InterPro" id="IPR036315">
    <property type="entry name" value="BRCA2_hlx_sf"/>
</dbReference>
<dbReference type="AlphaFoldDB" id="A0AAD6US22"/>
<feature type="region of interest" description="Disordered" evidence="1">
    <location>
        <begin position="1"/>
        <end position="89"/>
    </location>
</feature>
<evidence type="ECO:0000259" key="2">
    <source>
        <dbReference type="Pfam" id="PF09103"/>
    </source>
</evidence>
<accession>A0AAD6US22</accession>
<dbReference type="EMBL" id="JARJCW010000109">
    <property type="protein sequence ID" value="KAJ7193302.1"/>
    <property type="molecule type" value="Genomic_DNA"/>
</dbReference>
<evidence type="ECO:0000313" key="4">
    <source>
        <dbReference type="Proteomes" id="UP001219525"/>
    </source>
</evidence>
<feature type="region of interest" description="Disordered" evidence="1">
    <location>
        <begin position="374"/>
        <end position="400"/>
    </location>
</feature>
<dbReference type="PANTHER" id="PTHR11289">
    <property type="entry name" value="BREAST CANCER TYPE 2 SUSCEPTIBILITY PROTEIN BRCA2"/>
    <property type="match status" value="1"/>
</dbReference>
<feature type="region of interest" description="Disordered" evidence="1">
    <location>
        <begin position="102"/>
        <end position="131"/>
    </location>
</feature>
<dbReference type="InterPro" id="IPR012340">
    <property type="entry name" value="NA-bd_OB-fold"/>
</dbReference>
<sequence>MYRLDHSPSSSPARKRQRLSLSSPTYDRQVGELSQEDLEAFDEIEGKLSQSNNYPSSNAAHERLGNTVNPQLRDDPDNPFATDTSTTAERLSSASKFAGFSLASSVRPSTEPPIRDYTRSPPLHNPFATDTSTTAKSFASASTFSGFASASSIRSNTETRDYTRSPSPEAAPPEPDYGAWFAPATNVPSVAFQSAKFTAATSVSTQDGPIAFTKASGKGLLQPSSVALAKAKEKMDVIWAETPSTRAPVVTDSQTDAENLFKTAASLPHLASPDRPALRALDNLNNSPGTPSPAEFSRASSMVPKFSSPAIGPLKGKPFKAPAFVSSPLNPKSRPASSTFVAASTQHRLSHVPVTPVRPSPGFVTPVRPIHGLSVTKSKPGFRTPFKPGMRPGEPGRTQLEKPNSVEVKLVTPGKQLKQGPTLSAQRTNKQFFDLTQPTARKTLLSFGLAPQKYTAAELENFGIAVSALRQITPPLALYYSFHTPSSEILSNASPNPAQLLGPATALEELMARGCSLATKLWVDNHWCLILWKLAGMVCLEPERERDPQTKRWCWAEVIRQLLYRYERELNGGVRPPLRCIATQDAPASCPMVLCVSNITWSEAGTTDDGLPIPRHPELEVTDGWYRLRAQVDAPLARAVRRGVIRIGRKIGVVGARLSSERKDPQEVLEAYNSTRLVLSGNSSHLVPWYAKLGFQIRPWVATMHSLTADGGVVAAMDVVLLKVCPIAFLEFVEDENGEKHREGPWNEHDEAREHEKWKRRREVHGSKLREELAKKEMRYQSYAERLHRKAGSQFAPSTDEEPTDEVEGLYDQLEDPAEAAGVLSRVSANTAGWLARIIVDHMEKERDQAAGATEHELQTLCPPRDVRNFRVLFVQDACTRRHGANRTAQLTVWDALGLSVMEVGQRYAVTNLVPTAQSAWMDYEVGSEIYLSTRRDSQWKRLHV</sequence>
<feature type="region of interest" description="Disordered" evidence="1">
    <location>
        <begin position="155"/>
        <end position="177"/>
    </location>
</feature>
<protein>
    <recommendedName>
        <fullName evidence="2">BRCA2 OB1 domain-containing protein</fullName>
    </recommendedName>
</protein>
<dbReference type="SUPFAM" id="SSF50249">
    <property type="entry name" value="Nucleic acid-binding proteins"/>
    <property type="match status" value="2"/>
</dbReference>
<dbReference type="GO" id="GO:0006355">
    <property type="term" value="P:regulation of DNA-templated transcription"/>
    <property type="evidence" value="ECO:0007669"/>
    <property type="project" value="TreeGrafter"/>
</dbReference>
<reference evidence="3" key="1">
    <citation type="submission" date="2023-03" db="EMBL/GenBank/DDBJ databases">
        <title>Massive genome expansion in bonnet fungi (Mycena s.s.) driven by repeated elements and novel gene families across ecological guilds.</title>
        <authorList>
            <consortium name="Lawrence Berkeley National Laboratory"/>
            <person name="Harder C.B."/>
            <person name="Miyauchi S."/>
            <person name="Viragh M."/>
            <person name="Kuo A."/>
            <person name="Thoen E."/>
            <person name="Andreopoulos B."/>
            <person name="Lu D."/>
            <person name="Skrede I."/>
            <person name="Drula E."/>
            <person name="Henrissat B."/>
            <person name="Morin E."/>
            <person name="Kohler A."/>
            <person name="Barry K."/>
            <person name="LaButti K."/>
            <person name="Morin E."/>
            <person name="Salamov A."/>
            <person name="Lipzen A."/>
            <person name="Mereny Z."/>
            <person name="Hegedus B."/>
            <person name="Baldrian P."/>
            <person name="Stursova M."/>
            <person name="Weitz H."/>
            <person name="Taylor A."/>
            <person name="Grigoriev I.V."/>
            <person name="Nagy L.G."/>
            <person name="Martin F."/>
            <person name="Kauserud H."/>
        </authorList>
    </citation>
    <scope>NUCLEOTIDE SEQUENCE</scope>
    <source>
        <strain evidence="3">9144</strain>
    </source>
</reference>
<evidence type="ECO:0000256" key="1">
    <source>
        <dbReference type="SAM" id="MobiDB-lite"/>
    </source>
</evidence>
<dbReference type="InterPro" id="IPR015525">
    <property type="entry name" value="BRCA2"/>
</dbReference>
<feature type="compositionally biased region" description="Polar residues" evidence="1">
    <location>
        <begin position="48"/>
        <end position="59"/>
    </location>
</feature>
<feature type="compositionally biased region" description="Acidic residues" evidence="1">
    <location>
        <begin position="34"/>
        <end position="43"/>
    </location>
</feature>
<proteinExistence type="predicted"/>
<dbReference type="SUPFAM" id="SSF81872">
    <property type="entry name" value="BRCA2 helical domain"/>
    <property type="match status" value="1"/>
</dbReference>
<feature type="domain" description="BRCA2 OB1" evidence="2">
    <location>
        <begin position="576"/>
        <end position="696"/>
    </location>
</feature>